<feature type="region of interest" description="Disordered" evidence="1">
    <location>
        <begin position="1"/>
        <end position="71"/>
    </location>
</feature>
<keyword evidence="3" id="KW-1185">Reference proteome</keyword>
<organism evidence="2">
    <name type="scientific">Oryza glumipatula</name>
    <dbReference type="NCBI Taxonomy" id="40148"/>
    <lineage>
        <taxon>Eukaryota</taxon>
        <taxon>Viridiplantae</taxon>
        <taxon>Streptophyta</taxon>
        <taxon>Embryophyta</taxon>
        <taxon>Tracheophyta</taxon>
        <taxon>Spermatophyta</taxon>
        <taxon>Magnoliopsida</taxon>
        <taxon>Liliopsida</taxon>
        <taxon>Poales</taxon>
        <taxon>Poaceae</taxon>
        <taxon>BOP clade</taxon>
        <taxon>Oryzoideae</taxon>
        <taxon>Oryzeae</taxon>
        <taxon>Oryzinae</taxon>
        <taxon>Oryza</taxon>
    </lineage>
</organism>
<dbReference type="EnsemblPlants" id="OGLUM11G11000.1">
    <property type="protein sequence ID" value="OGLUM11G11000.1"/>
    <property type="gene ID" value="OGLUM11G11000"/>
</dbReference>
<dbReference type="AlphaFoldDB" id="A0A0E0BID8"/>
<reference evidence="2" key="1">
    <citation type="submission" date="2015-04" db="UniProtKB">
        <authorList>
            <consortium name="EnsemblPlants"/>
        </authorList>
    </citation>
    <scope>IDENTIFICATION</scope>
</reference>
<dbReference type="Proteomes" id="UP000026961">
    <property type="component" value="Chromosome 11"/>
</dbReference>
<sequence>MALFVLGPFLAKTEREQQGRRGARSKAGQGRPDGDQGRERQDSDVLLPAVTAQDGAGVSGAAWPPWLGTGS</sequence>
<name>A0A0E0BID8_9ORYZ</name>
<evidence type="ECO:0000256" key="1">
    <source>
        <dbReference type="SAM" id="MobiDB-lite"/>
    </source>
</evidence>
<dbReference type="Gramene" id="OGLUM11G11000.1">
    <property type="protein sequence ID" value="OGLUM11G11000.1"/>
    <property type="gene ID" value="OGLUM11G11000"/>
</dbReference>
<proteinExistence type="predicted"/>
<feature type="compositionally biased region" description="Basic and acidic residues" evidence="1">
    <location>
        <begin position="32"/>
        <end position="43"/>
    </location>
</feature>
<protein>
    <submittedName>
        <fullName evidence="2">Uncharacterized protein</fullName>
    </submittedName>
</protein>
<evidence type="ECO:0000313" key="2">
    <source>
        <dbReference type="EnsemblPlants" id="OGLUM11G11000.1"/>
    </source>
</evidence>
<reference evidence="2" key="2">
    <citation type="submission" date="2018-05" db="EMBL/GenBank/DDBJ databases">
        <title>OgluRS3 (Oryza glumaepatula Reference Sequence Version 3).</title>
        <authorList>
            <person name="Zhang J."/>
            <person name="Kudrna D."/>
            <person name="Lee S."/>
            <person name="Talag J."/>
            <person name="Welchert J."/>
            <person name="Wing R.A."/>
        </authorList>
    </citation>
    <scope>NUCLEOTIDE SEQUENCE [LARGE SCALE GENOMIC DNA]</scope>
</reference>
<dbReference type="HOGENOM" id="CLU_2744109_0_0_1"/>
<accession>A0A0E0BID8</accession>
<evidence type="ECO:0000313" key="3">
    <source>
        <dbReference type="Proteomes" id="UP000026961"/>
    </source>
</evidence>